<dbReference type="EMBL" id="ML220154">
    <property type="protein sequence ID" value="TGZ77400.1"/>
    <property type="molecule type" value="Genomic_DNA"/>
</dbReference>
<dbReference type="Gene3D" id="3.30.780.10">
    <property type="entry name" value="SUI1-like domain"/>
    <property type="match status" value="1"/>
</dbReference>
<dbReference type="Pfam" id="PF01253">
    <property type="entry name" value="SUI1"/>
    <property type="match status" value="1"/>
</dbReference>
<dbReference type="InParanoid" id="A0A4S2MKC0"/>
<evidence type="ECO:0000256" key="4">
    <source>
        <dbReference type="SAM" id="Coils"/>
    </source>
</evidence>
<dbReference type="GO" id="GO:0003743">
    <property type="term" value="F:translation initiation factor activity"/>
    <property type="evidence" value="ECO:0007669"/>
    <property type="project" value="InterPro"/>
</dbReference>
<dbReference type="STRING" id="341454.A0A4S2MKC0"/>
<evidence type="ECO:0000256" key="3">
    <source>
        <dbReference type="ARBA" id="ARBA00020058"/>
    </source>
</evidence>
<dbReference type="InterPro" id="IPR036877">
    <property type="entry name" value="SUI1_dom_sf"/>
</dbReference>
<feature type="coiled-coil region" evidence="4">
    <location>
        <begin position="91"/>
        <end position="125"/>
    </location>
</feature>
<dbReference type="PANTHER" id="PTHR12789:SF0">
    <property type="entry name" value="DENSITY-REGULATED PROTEIN"/>
    <property type="match status" value="1"/>
</dbReference>
<accession>A0A4S2MKC0</accession>
<dbReference type="FunCoup" id="A0A4S2MKC0">
    <property type="interactions" value="1197"/>
</dbReference>
<dbReference type="InterPro" id="IPR048517">
    <property type="entry name" value="DENR_N"/>
</dbReference>
<reference evidence="6 7" key="1">
    <citation type="submission" date="2019-04" db="EMBL/GenBank/DDBJ databases">
        <title>Comparative genomics and transcriptomics to analyze fruiting body development in filamentous ascomycetes.</title>
        <authorList>
            <consortium name="DOE Joint Genome Institute"/>
            <person name="Lutkenhaus R."/>
            <person name="Traeger S."/>
            <person name="Breuer J."/>
            <person name="Kuo A."/>
            <person name="Lipzen A."/>
            <person name="Pangilinan J."/>
            <person name="Dilworth D."/>
            <person name="Sandor L."/>
            <person name="Poggeler S."/>
            <person name="Barry K."/>
            <person name="Grigoriev I.V."/>
            <person name="Nowrousian M."/>
        </authorList>
    </citation>
    <scope>NUCLEOTIDE SEQUENCE [LARGE SCALE GENOMIC DNA]</scope>
    <source>
        <strain evidence="6 7">CBS 389.68</strain>
    </source>
</reference>
<comment type="similarity">
    <text evidence="1">Belongs to the DENR family.</text>
</comment>
<keyword evidence="7" id="KW-1185">Reference proteome</keyword>
<proteinExistence type="inferred from homology"/>
<evidence type="ECO:0000259" key="5">
    <source>
        <dbReference type="PROSITE" id="PS50296"/>
    </source>
</evidence>
<dbReference type="AlphaFoldDB" id="A0A4S2MKC0"/>
<dbReference type="OrthoDB" id="277199at2759"/>
<comment type="subunit">
    <text evidence="2">Interacts with the 40S ribosomal subunit.</text>
</comment>
<sequence length="222" mass="24152">MSADAPTESQAKSITYCGVCSFPPEYCEFGTSAAKCRDWLQKNHPELVAAVYNPGAIIVESSSYFPYHEHILISILFPPEAVEAAMSNLSVDAKEKAVKAEEAASKRAEKEAAKAEREAAKKASSRVILKRVERTKRKHVIVVSGLEAFGLDLKKVAKDFGKKFACGSSVTKNPSGGEEIVVQGDLSDDILEFIEENYSVVPVDNIDQVEDKKKKKSEAGPA</sequence>
<protein>
    <recommendedName>
        <fullName evidence="3">Translation machinery-associated protein 22</fullName>
    </recommendedName>
</protein>
<gene>
    <name evidence="6" type="ORF">EX30DRAFT_203094</name>
</gene>
<evidence type="ECO:0000256" key="2">
    <source>
        <dbReference type="ARBA" id="ARBA00011742"/>
    </source>
</evidence>
<name>A0A4S2MKC0_9PEZI</name>
<evidence type="ECO:0000256" key="1">
    <source>
        <dbReference type="ARBA" id="ARBA00007514"/>
    </source>
</evidence>
<evidence type="ECO:0000313" key="7">
    <source>
        <dbReference type="Proteomes" id="UP000298138"/>
    </source>
</evidence>
<dbReference type="SUPFAM" id="SSF55159">
    <property type="entry name" value="eIF1-like"/>
    <property type="match status" value="1"/>
</dbReference>
<organism evidence="6 7">
    <name type="scientific">Ascodesmis nigricans</name>
    <dbReference type="NCBI Taxonomy" id="341454"/>
    <lineage>
        <taxon>Eukaryota</taxon>
        <taxon>Fungi</taxon>
        <taxon>Dikarya</taxon>
        <taxon>Ascomycota</taxon>
        <taxon>Pezizomycotina</taxon>
        <taxon>Pezizomycetes</taxon>
        <taxon>Pezizales</taxon>
        <taxon>Ascodesmidaceae</taxon>
        <taxon>Ascodesmis</taxon>
    </lineage>
</organism>
<feature type="domain" description="SUI1" evidence="5">
    <location>
        <begin position="127"/>
        <end position="198"/>
    </location>
</feature>
<dbReference type="InterPro" id="IPR046447">
    <property type="entry name" value="DENR_C"/>
</dbReference>
<evidence type="ECO:0000313" key="6">
    <source>
        <dbReference type="EMBL" id="TGZ77400.1"/>
    </source>
</evidence>
<dbReference type="CDD" id="cd11607">
    <property type="entry name" value="DENR_C"/>
    <property type="match status" value="1"/>
</dbReference>
<dbReference type="GO" id="GO:0002188">
    <property type="term" value="P:translation reinitiation"/>
    <property type="evidence" value="ECO:0007669"/>
    <property type="project" value="TreeGrafter"/>
</dbReference>
<dbReference type="Pfam" id="PF21023">
    <property type="entry name" value="DENR_N"/>
    <property type="match status" value="1"/>
</dbReference>
<dbReference type="Proteomes" id="UP000298138">
    <property type="component" value="Unassembled WGS sequence"/>
</dbReference>
<keyword evidence="4" id="KW-0175">Coiled coil</keyword>
<dbReference type="GO" id="GO:0001731">
    <property type="term" value="P:formation of translation preinitiation complex"/>
    <property type="evidence" value="ECO:0007669"/>
    <property type="project" value="TreeGrafter"/>
</dbReference>
<dbReference type="InterPro" id="IPR001950">
    <property type="entry name" value="SUI1"/>
</dbReference>
<dbReference type="InterPro" id="IPR050318">
    <property type="entry name" value="DENR/SUI1_TIF"/>
</dbReference>
<dbReference type="PROSITE" id="PS50296">
    <property type="entry name" value="SUI1"/>
    <property type="match status" value="1"/>
</dbReference>
<dbReference type="GO" id="GO:0003729">
    <property type="term" value="F:mRNA binding"/>
    <property type="evidence" value="ECO:0007669"/>
    <property type="project" value="TreeGrafter"/>
</dbReference>
<dbReference type="PANTHER" id="PTHR12789">
    <property type="entry name" value="DENSITY-REGULATED PROTEIN HOMOLOG"/>
    <property type="match status" value="1"/>
</dbReference>